<feature type="compositionally biased region" description="Gly residues" evidence="1">
    <location>
        <begin position="161"/>
        <end position="170"/>
    </location>
</feature>
<keyword evidence="2" id="KW-1133">Transmembrane helix</keyword>
<sequence>MKAEGDQVFMNCPVSLTPNRTATLPSSTIIPPTSTPSTSQPQDSGLSIGIIAGIAVGATLASISVLVLLCLYWKRRRHLVPEGHSVQPYYHEAPQISQSPTEWARRSSGYWSEPKSPTPTPTFPSGSQSSSFRPWTAMPASPLRSDSPAKGVGRTTRVGLGREGANGNGAGPSSHPLSAEDLLPPPSYGDVIGNTGISRQLS</sequence>
<evidence type="ECO:0000313" key="4">
    <source>
        <dbReference type="Proteomes" id="UP001437256"/>
    </source>
</evidence>
<dbReference type="Proteomes" id="UP001437256">
    <property type="component" value="Unassembled WGS sequence"/>
</dbReference>
<evidence type="ECO:0000256" key="1">
    <source>
        <dbReference type="SAM" id="MobiDB-lite"/>
    </source>
</evidence>
<name>A0ABR2ZYM8_9AGAR</name>
<gene>
    <name evidence="3" type="ORF">AAF712_006213</name>
</gene>
<keyword evidence="2" id="KW-0812">Transmembrane</keyword>
<evidence type="ECO:0000256" key="2">
    <source>
        <dbReference type="SAM" id="Phobius"/>
    </source>
</evidence>
<reference evidence="3 4" key="1">
    <citation type="submission" date="2024-05" db="EMBL/GenBank/DDBJ databases">
        <title>A draft genome resource for the thread blight pathogen Marasmius tenuissimus strain MS-2.</title>
        <authorList>
            <person name="Yulfo-Soto G.E."/>
            <person name="Baruah I.K."/>
            <person name="Amoako-Attah I."/>
            <person name="Bukari Y."/>
            <person name="Meinhardt L.W."/>
            <person name="Bailey B.A."/>
            <person name="Cohen S.P."/>
        </authorList>
    </citation>
    <scope>NUCLEOTIDE SEQUENCE [LARGE SCALE GENOMIC DNA]</scope>
    <source>
        <strain evidence="3 4">MS-2</strain>
    </source>
</reference>
<proteinExistence type="predicted"/>
<feature type="region of interest" description="Disordered" evidence="1">
    <location>
        <begin position="93"/>
        <end position="202"/>
    </location>
</feature>
<evidence type="ECO:0000313" key="3">
    <source>
        <dbReference type="EMBL" id="KAL0066812.1"/>
    </source>
</evidence>
<keyword evidence="2" id="KW-0472">Membrane</keyword>
<feature type="region of interest" description="Disordered" evidence="1">
    <location>
        <begin position="23"/>
        <end position="42"/>
    </location>
</feature>
<organism evidence="3 4">
    <name type="scientific">Marasmius tenuissimus</name>
    <dbReference type="NCBI Taxonomy" id="585030"/>
    <lineage>
        <taxon>Eukaryota</taxon>
        <taxon>Fungi</taxon>
        <taxon>Dikarya</taxon>
        <taxon>Basidiomycota</taxon>
        <taxon>Agaricomycotina</taxon>
        <taxon>Agaricomycetes</taxon>
        <taxon>Agaricomycetidae</taxon>
        <taxon>Agaricales</taxon>
        <taxon>Marasmiineae</taxon>
        <taxon>Marasmiaceae</taxon>
        <taxon>Marasmius</taxon>
    </lineage>
</organism>
<keyword evidence="4" id="KW-1185">Reference proteome</keyword>
<dbReference type="EMBL" id="JBBXMP010000032">
    <property type="protein sequence ID" value="KAL0066812.1"/>
    <property type="molecule type" value="Genomic_DNA"/>
</dbReference>
<feature type="transmembrane region" description="Helical" evidence="2">
    <location>
        <begin position="46"/>
        <end position="73"/>
    </location>
</feature>
<comment type="caution">
    <text evidence="3">The sequence shown here is derived from an EMBL/GenBank/DDBJ whole genome shotgun (WGS) entry which is preliminary data.</text>
</comment>
<protein>
    <submittedName>
        <fullName evidence="3">Uncharacterized protein</fullName>
    </submittedName>
</protein>
<accession>A0ABR2ZYM8</accession>